<evidence type="ECO:0000313" key="3">
    <source>
        <dbReference type="EMBL" id="SGY35504.1"/>
    </source>
</evidence>
<sequence length="153" mass="16659">MASTSKTTLFTRPSHLLAPRPQHLPLAPPHSQRLFSTHSLSRSLRLSPRSRTRLQNISFLAATLVSIITVSLAMSGSAGVDLPCPARQGTKVGMQDEKGKDWATSTGAGRTTGKRRWLEEPVVIAQSSAPRGKEAQHRTGPRTGLQQEEESRN</sequence>
<feature type="region of interest" description="Disordered" evidence="1">
    <location>
        <begin position="1"/>
        <end position="32"/>
    </location>
</feature>
<accession>A0A2X0M3C8</accession>
<keyword evidence="2" id="KW-0812">Transmembrane</keyword>
<dbReference type="AlphaFoldDB" id="A0A2X0M3C8"/>
<name>A0A2X0M3C8_9BASI</name>
<feature type="transmembrane region" description="Helical" evidence="2">
    <location>
        <begin position="57"/>
        <end position="78"/>
    </location>
</feature>
<organism evidence="3 4">
    <name type="scientific">Microbotryum silenes-dioicae</name>
    <dbReference type="NCBI Taxonomy" id="796604"/>
    <lineage>
        <taxon>Eukaryota</taxon>
        <taxon>Fungi</taxon>
        <taxon>Dikarya</taxon>
        <taxon>Basidiomycota</taxon>
        <taxon>Pucciniomycotina</taxon>
        <taxon>Microbotryomycetes</taxon>
        <taxon>Microbotryales</taxon>
        <taxon>Microbotryaceae</taxon>
        <taxon>Microbotryum</taxon>
    </lineage>
</organism>
<evidence type="ECO:0000256" key="2">
    <source>
        <dbReference type="SAM" id="Phobius"/>
    </source>
</evidence>
<reference evidence="3 4" key="1">
    <citation type="submission" date="2016-11" db="EMBL/GenBank/DDBJ databases">
        <authorList>
            <person name="Jaros S."/>
            <person name="Januszkiewicz K."/>
            <person name="Wedrychowicz H."/>
        </authorList>
    </citation>
    <scope>NUCLEOTIDE SEQUENCE [LARGE SCALE GENOMIC DNA]</scope>
</reference>
<evidence type="ECO:0000256" key="1">
    <source>
        <dbReference type="SAM" id="MobiDB-lite"/>
    </source>
</evidence>
<feature type="compositionally biased region" description="Polar residues" evidence="1">
    <location>
        <begin position="1"/>
        <end position="11"/>
    </location>
</feature>
<dbReference type="EMBL" id="FQNC01000041">
    <property type="protein sequence ID" value="SGY35504.1"/>
    <property type="molecule type" value="Genomic_DNA"/>
</dbReference>
<dbReference type="Proteomes" id="UP000249464">
    <property type="component" value="Unassembled WGS sequence"/>
</dbReference>
<protein>
    <submittedName>
        <fullName evidence="3">BQ5605_C002g01772 protein</fullName>
    </submittedName>
</protein>
<keyword evidence="4" id="KW-1185">Reference proteome</keyword>
<feature type="region of interest" description="Disordered" evidence="1">
    <location>
        <begin position="90"/>
        <end position="153"/>
    </location>
</feature>
<evidence type="ECO:0000313" key="4">
    <source>
        <dbReference type="Proteomes" id="UP000249464"/>
    </source>
</evidence>
<keyword evidence="2" id="KW-1133">Transmembrane helix</keyword>
<keyword evidence="2" id="KW-0472">Membrane</keyword>
<proteinExistence type="predicted"/>
<gene>
    <name evidence="3" type="primary">BQ5605_C002g01772</name>
    <name evidence="3" type="ORF">BQ5605_C002G01772</name>
</gene>